<dbReference type="InterPro" id="IPR005123">
    <property type="entry name" value="Oxoglu/Fe-dep_dioxygenase_dom"/>
</dbReference>
<feature type="domain" description="Fe2OG dioxygenase" evidence="6">
    <location>
        <begin position="146"/>
        <end position="252"/>
    </location>
</feature>
<gene>
    <name evidence="7" type="ORF">QYE76_017416</name>
    <name evidence="8" type="ORF">QYE76_070380</name>
</gene>
<dbReference type="InterPro" id="IPR050231">
    <property type="entry name" value="Iron_ascorbate_oxido_reductase"/>
</dbReference>
<comment type="cofactor">
    <cofactor evidence="1">
        <name>L-ascorbate</name>
        <dbReference type="ChEBI" id="CHEBI:38290"/>
    </cofactor>
</comment>
<dbReference type="InterPro" id="IPR026992">
    <property type="entry name" value="DIOX_N"/>
</dbReference>
<evidence type="ECO:0000313" key="8">
    <source>
        <dbReference type="EMBL" id="KAK1652575.1"/>
    </source>
</evidence>
<evidence type="ECO:0000256" key="1">
    <source>
        <dbReference type="ARBA" id="ARBA00001961"/>
    </source>
</evidence>
<reference evidence="7" key="1">
    <citation type="submission" date="2023-07" db="EMBL/GenBank/DDBJ databases">
        <title>A chromosome-level genome assembly of Lolium multiflorum.</title>
        <authorList>
            <person name="Chen Y."/>
            <person name="Copetti D."/>
            <person name="Kolliker R."/>
            <person name="Studer B."/>
        </authorList>
    </citation>
    <scope>NUCLEOTIDE SEQUENCE</scope>
    <source>
        <strain evidence="7">02402/16</strain>
        <tissue evidence="7">Leaf</tissue>
    </source>
</reference>
<organism evidence="7 9">
    <name type="scientific">Lolium multiflorum</name>
    <name type="common">Italian ryegrass</name>
    <name type="synonym">Lolium perenne subsp. multiflorum</name>
    <dbReference type="NCBI Taxonomy" id="4521"/>
    <lineage>
        <taxon>Eukaryota</taxon>
        <taxon>Viridiplantae</taxon>
        <taxon>Streptophyta</taxon>
        <taxon>Embryophyta</taxon>
        <taxon>Tracheophyta</taxon>
        <taxon>Spermatophyta</taxon>
        <taxon>Magnoliopsida</taxon>
        <taxon>Liliopsida</taxon>
        <taxon>Poales</taxon>
        <taxon>Poaceae</taxon>
        <taxon>BOP clade</taxon>
        <taxon>Pooideae</taxon>
        <taxon>Poodae</taxon>
        <taxon>Poeae</taxon>
        <taxon>Poeae Chloroplast Group 2 (Poeae type)</taxon>
        <taxon>Loliodinae</taxon>
        <taxon>Loliinae</taxon>
        <taxon>Lolium</taxon>
    </lineage>
</organism>
<dbReference type="Pfam" id="PF03171">
    <property type="entry name" value="2OG-FeII_Oxy"/>
    <property type="match status" value="1"/>
</dbReference>
<dbReference type="InterPro" id="IPR044861">
    <property type="entry name" value="IPNS-like_FE2OG_OXY"/>
</dbReference>
<dbReference type="GO" id="GO:0046872">
    <property type="term" value="F:metal ion binding"/>
    <property type="evidence" value="ECO:0007669"/>
    <property type="project" value="UniProtKB-KW"/>
</dbReference>
<keyword evidence="2 5" id="KW-0479">Metal-binding</keyword>
<evidence type="ECO:0000256" key="3">
    <source>
        <dbReference type="ARBA" id="ARBA00023002"/>
    </source>
</evidence>
<dbReference type="SUPFAM" id="SSF51197">
    <property type="entry name" value="Clavaminate synthase-like"/>
    <property type="match status" value="1"/>
</dbReference>
<accession>A0AAD8VD16</accession>
<dbReference type="InterPro" id="IPR027443">
    <property type="entry name" value="IPNS-like_sf"/>
</dbReference>
<comment type="caution">
    <text evidence="7">The sequence shown here is derived from an EMBL/GenBank/DDBJ whole genome shotgun (WGS) entry which is preliminary data.</text>
</comment>
<name>A0AAD8VD16_LOLMU</name>
<comment type="similarity">
    <text evidence="5">Belongs to the iron/ascorbate-dependent oxidoreductase family.</text>
</comment>
<dbReference type="GO" id="GO:0016491">
    <property type="term" value="F:oxidoreductase activity"/>
    <property type="evidence" value="ECO:0007669"/>
    <property type="project" value="UniProtKB-KW"/>
</dbReference>
<evidence type="ECO:0000313" key="9">
    <source>
        <dbReference type="Proteomes" id="UP001231189"/>
    </source>
</evidence>
<sequence length="324" mass="34956">MEASIPVIDLLSPGSAGAIADACGSHGFFKAVNHGMDVGIVETLEAEARSFFALPEGDKLSSSADLSKPLGYGCRSIGTNGDVGSVEYLLVSTVNSNSTMPIALCNALDEYMRIVQEVAGRVLVLMAEGLGMKDTDVFRGMVQRNDSDELLRVNHYPHSLRLEAPGSTGFGEHTDPQLMSLLRSNSVSGLQIALLDGTWLPVAPDAESIFINVGDVMQVLTNGRYRSVRHRVVAQAGEGVLSRLSMVYFGGPAPTEWIVPMPNLLQPQDTIFYKGFWWGDYKTAAGRTKLAACRLEPFLLHQLAARETPQSATVLLLNTTTTPE</sequence>
<dbReference type="PROSITE" id="PS51471">
    <property type="entry name" value="FE2OG_OXY"/>
    <property type="match status" value="1"/>
</dbReference>
<dbReference type="Pfam" id="PF14226">
    <property type="entry name" value="DIOX_N"/>
    <property type="match status" value="1"/>
</dbReference>
<proteinExistence type="inferred from homology"/>
<keyword evidence="3 5" id="KW-0560">Oxidoreductase</keyword>
<dbReference type="Gene3D" id="2.60.120.330">
    <property type="entry name" value="B-lactam Antibiotic, Isopenicillin N Synthase, Chain"/>
    <property type="match status" value="1"/>
</dbReference>
<keyword evidence="4 5" id="KW-0408">Iron</keyword>
<dbReference type="Proteomes" id="UP001231189">
    <property type="component" value="Unassembled WGS sequence"/>
</dbReference>
<evidence type="ECO:0000256" key="5">
    <source>
        <dbReference type="RuleBase" id="RU003682"/>
    </source>
</evidence>
<evidence type="ECO:0000313" key="7">
    <source>
        <dbReference type="EMBL" id="KAK1603152.1"/>
    </source>
</evidence>
<keyword evidence="9" id="KW-1185">Reference proteome</keyword>
<dbReference type="EMBL" id="JAUUTY010000113">
    <property type="protein sequence ID" value="KAK1603152.1"/>
    <property type="molecule type" value="Genomic_DNA"/>
</dbReference>
<dbReference type="AlphaFoldDB" id="A0AAD8VD16"/>
<dbReference type="EMBL" id="JAUUTY010000004">
    <property type="protein sequence ID" value="KAK1652575.1"/>
    <property type="molecule type" value="Genomic_DNA"/>
</dbReference>
<evidence type="ECO:0000256" key="2">
    <source>
        <dbReference type="ARBA" id="ARBA00022723"/>
    </source>
</evidence>
<protein>
    <recommendedName>
        <fullName evidence="6">Fe2OG dioxygenase domain-containing protein</fullName>
    </recommendedName>
</protein>
<evidence type="ECO:0000256" key="4">
    <source>
        <dbReference type="ARBA" id="ARBA00023004"/>
    </source>
</evidence>
<dbReference type="PANTHER" id="PTHR47990">
    <property type="entry name" value="2-OXOGLUTARATE (2OG) AND FE(II)-DEPENDENT OXYGENASE SUPERFAMILY PROTEIN-RELATED"/>
    <property type="match status" value="1"/>
</dbReference>
<evidence type="ECO:0000259" key="6">
    <source>
        <dbReference type="PROSITE" id="PS51471"/>
    </source>
</evidence>